<dbReference type="Gene3D" id="3.30.1370.110">
    <property type="match status" value="1"/>
</dbReference>
<keyword evidence="3" id="KW-1185">Reference proteome</keyword>
<dbReference type="SMART" id="SM00463">
    <property type="entry name" value="SMR"/>
    <property type="match status" value="1"/>
</dbReference>
<dbReference type="InterPro" id="IPR036063">
    <property type="entry name" value="Smr_dom_sf"/>
</dbReference>
<dbReference type="AlphaFoldDB" id="A0A930UFD3"/>
<protein>
    <submittedName>
        <fullName evidence="2">Smr/MutS family protein</fullName>
    </submittedName>
</protein>
<dbReference type="PANTHER" id="PTHR35562:SF2">
    <property type="entry name" value="DNA ENDONUCLEASE SMRA-RELATED"/>
    <property type="match status" value="1"/>
</dbReference>
<dbReference type="PROSITE" id="PS50828">
    <property type="entry name" value="SMR"/>
    <property type="match status" value="1"/>
</dbReference>
<evidence type="ECO:0000259" key="1">
    <source>
        <dbReference type="PROSITE" id="PS50828"/>
    </source>
</evidence>
<dbReference type="Pfam" id="PF01713">
    <property type="entry name" value="Smr"/>
    <property type="match status" value="1"/>
</dbReference>
<dbReference type="EMBL" id="JADHEI010000028">
    <property type="protein sequence ID" value="MBF2734746.1"/>
    <property type="molecule type" value="Genomic_DNA"/>
</dbReference>
<dbReference type="Proteomes" id="UP000604381">
    <property type="component" value="Unassembled WGS sequence"/>
</dbReference>
<feature type="domain" description="Smr" evidence="1">
    <location>
        <begin position="74"/>
        <end position="146"/>
    </location>
</feature>
<evidence type="ECO:0000313" key="2">
    <source>
        <dbReference type="EMBL" id="MBF2734746.1"/>
    </source>
</evidence>
<accession>A0A930UFD3</accession>
<evidence type="ECO:0000313" key="3">
    <source>
        <dbReference type="Proteomes" id="UP000604381"/>
    </source>
</evidence>
<sequence>MTDSPEALAESLAQLLGATAVVKTGGPSLDVPHPILQNDSFEARRKEFSKGFETYSRRDLREWFDDAPEPAVELDLHGYTRAEAFNALDNYLSRCLEDRCTWVRVIHGRGTGALKLSVRGWLMECPYVSSYIEDRNRHQSLLVKLRDLSSMSDG</sequence>
<comment type="caution">
    <text evidence="2">The sequence shown here is derived from an EMBL/GenBank/DDBJ whole genome shotgun (WGS) entry which is preliminary data.</text>
</comment>
<organism evidence="2 3">
    <name type="scientific">Candidatus Amphirhobacter heronislandensis</name>
    <dbReference type="NCBI Taxonomy" id="1732024"/>
    <lineage>
        <taxon>Bacteria</taxon>
        <taxon>Pseudomonadati</taxon>
        <taxon>Pseudomonadota</taxon>
        <taxon>Gammaproteobacteria</taxon>
        <taxon>Candidatus Tethybacterales</taxon>
        <taxon>Candidatus Tethybacteraceae</taxon>
        <taxon>Candidatus Amphirhobacter</taxon>
    </lineage>
</organism>
<gene>
    <name evidence="2" type="ORF">ISN26_01420</name>
</gene>
<dbReference type="InterPro" id="IPR002625">
    <property type="entry name" value="Smr_dom"/>
</dbReference>
<reference evidence="2" key="1">
    <citation type="submission" date="2020-10" db="EMBL/GenBank/DDBJ databases">
        <title>An improved Amphimedon queenslandica hologenome assembly reveals how three proteobacterial symbionts can extend the metabolic phenotypic of their marine sponge host.</title>
        <authorList>
            <person name="Degnan B."/>
            <person name="Degnan S."/>
            <person name="Xiang X."/>
        </authorList>
    </citation>
    <scope>NUCLEOTIDE SEQUENCE</scope>
    <source>
        <strain evidence="2">AqS2</strain>
    </source>
</reference>
<name>A0A930UFD3_9GAMM</name>
<dbReference type="SUPFAM" id="SSF160443">
    <property type="entry name" value="SMR domain-like"/>
    <property type="match status" value="1"/>
</dbReference>
<dbReference type="PANTHER" id="PTHR35562">
    <property type="entry name" value="DNA ENDONUCLEASE SMRA-RELATED"/>
    <property type="match status" value="1"/>
</dbReference>
<proteinExistence type="predicted"/>